<protein>
    <submittedName>
        <fullName evidence="3">Phage baseplate assembly protein</fullName>
    </submittedName>
</protein>
<reference evidence="3" key="3">
    <citation type="submission" date="2020-04" db="EMBL/GenBank/DDBJ databases">
        <title>Genomic Insight into Nascent Stage of Mutualistic Insect Bacterial Symbioses through the Bacterial Symbiont Serratia symbiotica.</title>
        <authorList>
            <person name="Renoz F."/>
            <person name="Foray V."/>
            <person name="Ambroise J."/>
            <person name="Baa-Puyoulet P."/>
            <person name="Bearzatto B."/>
            <person name="Mendez G.L."/>
            <person name="Vanderpoorten A."/>
            <person name="Mahillon J."/>
            <person name="Gala J.-L."/>
            <person name="Calevro F."/>
            <person name="Hance T."/>
        </authorList>
    </citation>
    <scope>NUCLEOTIDE SEQUENCE</scope>
    <source>
        <strain evidence="3">CWBI-2.3</strain>
    </source>
</reference>
<dbReference type="InterPro" id="IPR014462">
    <property type="entry name" value="Phage_Mu_Gp45"/>
</dbReference>
<dbReference type="GeneID" id="93736792"/>
<dbReference type="EMBL" id="CP050855">
    <property type="protein sequence ID" value="QLH63170.1"/>
    <property type="molecule type" value="Genomic_DNA"/>
</dbReference>
<name>A0A068Z6I2_9GAMM</name>
<accession>A0A068Z6I2</accession>
<evidence type="ECO:0000256" key="1">
    <source>
        <dbReference type="SAM" id="MobiDB-lite"/>
    </source>
</evidence>
<feature type="region of interest" description="Disordered" evidence="1">
    <location>
        <begin position="176"/>
        <end position="195"/>
    </location>
</feature>
<feature type="domain" description="Bacteriophage Mu Gp45 N-terminal" evidence="2">
    <location>
        <begin position="20"/>
        <end position="84"/>
    </location>
</feature>
<proteinExistence type="predicted"/>
<dbReference type="AlphaFoldDB" id="A0A068Z6I2"/>
<evidence type="ECO:0000313" key="5">
    <source>
        <dbReference type="Proteomes" id="UP000042738"/>
    </source>
</evidence>
<evidence type="ECO:0000313" key="3">
    <source>
        <dbReference type="EMBL" id="QLH62313.1"/>
    </source>
</evidence>
<dbReference type="RefSeq" id="WP_040264840.1">
    <property type="nucleotide sequence ID" value="NZ_CP050855.1"/>
</dbReference>
<organism evidence="3 5">
    <name type="scientific">Serratia symbiotica</name>
    <dbReference type="NCBI Taxonomy" id="138074"/>
    <lineage>
        <taxon>Bacteria</taxon>
        <taxon>Pseudomonadati</taxon>
        <taxon>Pseudomonadota</taxon>
        <taxon>Gammaproteobacteria</taxon>
        <taxon>Enterobacterales</taxon>
        <taxon>Yersiniaceae</taxon>
        <taxon>Serratia</taxon>
    </lineage>
</organism>
<gene>
    <name evidence="3" type="ORF">SYMBAF_04250</name>
    <name evidence="4" type="ORF">SYMBAF_09825</name>
</gene>
<dbReference type="EMBL" id="CP050855">
    <property type="protein sequence ID" value="QLH62313.1"/>
    <property type="molecule type" value="Genomic_DNA"/>
</dbReference>
<dbReference type="InterPro" id="IPR053861">
    <property type="entry name" value="Phage_Mu_Gp45_N"/>
</dbReference>
<dbReference type="PIRSF" id="PIRSF012337">
    <property type="entry name" value="gp45"/>
    <property type="match status" value="1"/>
</dbReference>
<reference evidence="3 5" key="1">
    <citation type="journal article" date="2014" name="Genome Announc.">
        <title>Whole-Genome Sequence of Serratia symbiotica Strain CWBI-2.3T, a Free-Living Symbiont of the Black Bean Aphid Aphis fabae.</title>
        <authorList>
            <person name="Foray V."/>
            <person name="Grigorescu A.S."/>
            <person name="Sabri A."/>
            <person name="Haubruge E."/>
            <person name="Lognay G."/>
            <person name="Francis F."/>
            <person name="Fauconnier M.L."/>
            <person name="Hance T."/>
            <person name="Thonart P."/>
        </authorList>
    </citation>
    <scope>NUCLEOTIDE SEQUENCE [LARGE SCALE GENOMIC DNA]</scope>
    <source>
        <strain evidence="3">CWBI-2.3</strain>
    </source>
</reference>
<evidence type="ECO:0000259" key="2">
    <source>
        <dbReference type="Pfam" id="PF06890"/>
    </source>
</evidence>
<reference evidence="3" key="2">
    <citation type="submission" date="2014-06" db="EMBL/GenBank/DDBJ databases">
        <authorList>
            <person name="Foray V.V."/>
        </authorList>
    </citation>
    <scope>NUCLEOTIDE SEQUENCE</scope>
    <source>
        <strain evidence="3">CWBI-2.3</strain>
    </source>
</reference>
<sequence>MSEGILRQLGRRVAMMIGIGKITGYSDAGSIQQLQYQTPLEVRGATPRMAEFGFSSGLPVGTDVVLAYLGGDRSSAVIVASNNQQYRQSGLKAGETVIYDQWGMFIKLTENGMEVEANGQPVTVRHATTVTVTASEKIRLDTPLLEVTGDVVDNCDSNGASLKTLREAHNGHDHVLKDVQSGSDDITSDKPGRIV</sequence>
<dbReference type="STRING" id="138074.SYMBAF_20021"/>
<dbReference type="Proteomes" id="UP000042738">
    <property type="component" value="Chromosome"/>
</dbReference>
<dbReference type="Pfam" id="PF06890">
    <property type="entry name" value="Phage_Mu_Gp45"/>
    <property type="match status" value="1"/>
</dbReference>
<evidence type="ECO:0000313" key="4">
    <source>
        <dbReference type="EMBL" id="QLH63170.1"/>
    </source>
</evidence>